<evidence type="ECO:0000256" key="1">
    <source>
        <dbReference type="ARBA" id="ARBA00012928"/>
    </source>
</evidence>
<evidence type="ECO:0000259" key="5">
    <source>
        <dbReference type="PROSITE" id="PS50305"/>
    </source>
</evidence>
<feature type="binding site" evidence="4">
    <location>
        <position position="152"/>
    </location>
    <ligand>
        <name>Zn(2+)</name>
        <dbReference type="ChEBI" id="CHEBI:29105"/>
    </ligand>
</feature>
<evidence type="ECO:0000313" key="6">
    <source>
        <dbReference type="EMBL" id="MCB7386092.1"/>
    </source>
</evidence>
<dbReference type="InterPro" id="IPR003000">
    <property type="entry name" value="Sirtuin"/>
</dbReference>
<keyword evidence="2" id="KW-0808">Transferase</keyword>
<dbReference type="EMBL" id="JAJCIS010000001">
    <property type="protein sequence ID" value="MCB7386092.1"/>
    <property type="molecule type" value="Genomic_DNA"/>
</dbReference>
<reference evidence="6 7" key="1">
    <citation type="submission" date="2021-10" db="EMBL/GenBank/DDBJ databases">
        <title>Collection of gut derived symbiotic bacterial strains cultured from healthy donors.</title>
        <authorList>
            <person name="Lin H."/>
            <person name="Littmann E."/>
            <person name="Kohout C."/>
            <person name="Pamer E.G."/>
        </authorList>
    </citation>
    <scope>NUCLEOTIDE SEQUENCE [LARGE SCALE GENOMIC DNA]</scope>
    <source>
        <strain evidence="6 7">DFI.1.165</strain>
    </source>
</reference>
<dbReference type="PANTHER" id="PTHR11085">
    <property type="entry name" value="NAD-DEPENDENT PROTEIN DEACYLASE SIRTUIN-5, MITOCHONDRIAL-RELATED"/>
    <property type="match status" value="1"/>
</dbReference>
<dbReference type="Gene3D" id="3.30.1600.10">
    <property type="entry name" value="SIR2/SIRT2 'Small Domain"/>
    <property type="match status" value="1"/>
</dbReference>
<keyword evidence="3" id="KW-0520">NAD</keyword>
<dbReference type="InterPro" id="IPR026591">
    <property type="entry name" value="Sirtuin_cat_small_dom_sf"/>
</dbReference>
<dbReference type="InterPro" id="IPR026590">
    <property type="entry name" value="Ssirtuin_cat_dom"/>
</dbReference>
<dbReference type="SUPFAM" id="SSF52467">
    <property type="entry name" value="DHS-like NAD/FAD-binding domain"/>
    <property type="match status" value="1"/>
</dbReference>
<dbReference type="EC" id="2.3.1.286" evidence="1"/>
<dbReference type="PANTHER" id="PTHR11085:SF4">
    <property type="entry name" value="NAD-DEPENDENT PROTEIN DEACYLASE"/>
    <property type="match status" value="1"/>
</dbReference>
<dbReference type="Proteomes" id="UP001299546">
    <property type="component" value="Unassembled WGS sequence"/>
</dbReference>
<dbReference type="PROSITE" id="PS50305">
    <property type="entry name" value="SIRTUIN"/>
    <property type="match status" value="1"/>
</dbReference>
<dbReference type="RefSeq" id="WP_066732254.1">
    <property type="nucleotide sequence ID" value="NZ_JAJCIQ010000001.1"/>
</dbReference>
<keyword evidence="4" id="KW-0862">Zinc</keyword>
<proteinExistence type="predicted"/>
<evidence type="ECO:0000256" key="2">
    <source>
        <dbReference type="ARBA" id="ARBA00022679"/>
    </source>
</evidence>
<comment type="caution">
    <text evidence="6">The sequence shown here is derived from an EMBL/GenBank/DDBJ whole genome shotgun (WGS) entry which is preliminary data.</text>
</comment>
<sequence>MFIPKIESMRRAIEKSRYTVALCGSGIMEECGYIVLKKPDRAYEIETKYGVSPEYIFTDSYYSTRTDKFFEFYRNEVLKDIEPPETSYRLAAMERAGRLNCIITSNLYELAQRAGCRNVVNMHGSIYQNRCNHCGREYSVDYIKNSKRVPLCESCGSVIRPKVAFFGDMLDGRLIARTAGEVERADVLLVLGTTLDSDVFGNYIKYFNGSKMIIVHKEEHLKDKMADIVIYDTPGNVLAQLGY</sequence>
<feature type="binding site" evidence="4">
    <location>
        <position position="155"/>
    </location>
    <ligand>
        <name>Zn(2+)</name>
        <dbReference type="ChEBI" id="CHEBI:29105"/>
    </ligand>
</feature>
<protein>
    <recommendedName>
        <fullName evidence="1">protein acetyllysine N-acetyltransferase</fullName>
        <ecNumber evidence="1">2.3.1.286</ecNumber>
    </recommendedName>
</protein>
<feature type="binding site" evidence="4">
    <location>
        <position position="131"/>
    </location>
    <ligand>
        <name>Zn(2+)</name>
        <dbReference type="ChEBI" id="CHEBI:29105"/>
    </ligand>
</feature>
<keyword evidence="4" id="KW-0479">Metal-binding</keyword>
<dbReference type="InterPro" id="IPR029035">
    <property type="entry name" value="DHS-like_NAD/FAD-binding_dom"/>
</dbReference>
<name>A0ABS8DCE6_9FIRM</name>
<feature type="domain" description="Deacetylase sirtuin-type" evidence="5">
    <location>
        <begin position="1"/>
        <end position="243"/>
    </location>
</feature>
<organism evidence="6 7">
    <name type="scientific">Bariatricus massiliensis</name>
    <dbReference type="NCBI Taxonomy" id="1745713"/>
    <lineage>
        <taxon>Bacteria</taxon>
        <taxon>Bacillati</taxon>
        <taxon>Bacillota</taxon>
        <taxon>Clostridia</taxon>
        <taxon>Lachnospirales</taxon>
        <taxon>Lachnospiraceae</taxon>
        <taxon>Bariatricus</taxon>
    </lineage>
</organism>
<accession>A0ABS8DCE6</accession>
<feature type="binding site" evidence="4">
    <location>
        <position position="134"/>
    </location>
    <ligand>
        <name>Zn(2+)</name>
        <dbReference type="ChEBI" id="CHEBI:29105"/>
    </ligand>
</feature>
<gene>
    <name evidence="6" type="ORF">LIZ65_02225</name>
</gene>
<evidence type="ECO:0000256" key="3">
    <source>
        <dbReference type="ARBA" id="ARBA00023027"/>
    </source>
</evidence>
<evidence type="ECO:0000256" key="4">
    <source>
        <dbReference type="PROSITE-ProRule" id="PRU00236"/>
    </source>
</evidence>
<evidence type="ECO:0000313" key="7">
    <source>
        <dbReference type="Proteomes" id="UP001299546"/>
    </source>
</evidence>
<dbReference type="InterPro" id="IPR050134">
    <property type="entry name" value="NAD-dep_sirtuin_deacylases"/>
</dbReference>
<dbReference type="Pfam" id="PF02146">
    <property type="entry name" value="SIR2"/>
    <property type="match status" value="1"/>
</dbReference>
<keyword evidence="7" id="KW-1185">Reference proteome</keyword>
<feature type="active site" description="Proton acceptor" evidence="4">
    <location>
        <position position="123"/>
    </location>
</feature>
<dbReference type="Gene3D" id="3.40.50.1220">
    <property type="entry name" value="TPP-binding domain"/>
    <property type="match status" value="1"/>
</dbReference>